<dbReference type="PANTHER" id="PTHR30561">
    <property type="entry name" value="SMR FAMILY PROTON-DEPENDENT DRUG EFFLUX TRANSPORTER SUGE"/>
    <property type="match status" value="1"/>
</dbReference>
<evidence type="ECO:0000256" key="6">
    <source>
        <dbReference type="ARBA" id="ARBA00022692"/>
    </source>
</evidence>
<keyword evidence="7" id="KW-0448">Lipopolysaccharide biosynthesis</keyword>
<evidence type="ECO:0000256" key="2">
    <source>
        <dbReference type="ARBA" id="ARBA00022475"/>
    </source>
</evidence>
<keyword evidence="8 11" id="KW-1133">Transmembrane helix</keyword>
<dbReference type="SUPFAM" id="SSF103481">
    <property type="entry name" value="Multidrug resistance efflux transporter EmrE"/>
    <property type="match status" value="1"/>
</dbReference>
<evidence type="ECO:0000313" key="13">
    <source>
        <dbReference type="EMBL" id="MFK2902046.1"/>
    </source>
</evidence>
<keyword evidence="3" id="KW-0444">Lipid biosynthesis</keyword>
<sequence length="120" mass="13557">MSQPAQYTVMFICVLGMALGQIMFKLAAQDFALSHTLLGLLTSRYFVFGGVVYAGTTLLWIWILTRVSLSHAYPFMALSFVIVPLLSYVFFREYLGWRYWTGIVLIVVGVLTTLTSSQTR</sequence>
<accession>A0ABW8JPD4</accession>
<keyword evidence="9" id="KW-0443">Lipid metabolism</keyword>
<feature type="domain" description="EamA" evidence="12">
    <location>
        <begin position="9"/>
        <end position="114"/>
    </location>
</feature>
<keyword evidence="6 11" id="KW-0812">Transmembrane</keyword>
<feature type="transmembrane region" description="Helical" evidence="11">
    <location>
        <begin position="7"/>
        <end position="24"/>
    </location>
</feature>
<evidence type="ECO:0000256" key="5">
    <source>
        <dbReference type="ARBA" id="ARBA00022556"/>
    </source>
</evidence>
<dbReference type="PANTHER" id="PTHR30561:SF9">
    <property type="entry name" value="4-AMINO-4-DEOXY-L-ARABINOSE-PHOSPHOUNDECAPRENOL FLIPPASE SUBUNIT ARNF-RELATED"/>
    <property type="match status" value="1"/>
</dbReference>
<feature type="transmembrane region" description="Helical" evidence="11">
    <location>
        <begin position="97"/>
        <end position="115"/>
    </location>
</feature>
<comment type="subcellular location">
    <subcellularLocation>
        <location evidence="1">Cell membrane</location>
        <topology evidence="1">Multi-pass membrane protein</topology>
    </subcellularLocation>
</comment>
<dbReference type="InterPro" id="IPR037185">
    <property type="entry name" value="EmrE-like"/>
</dbReference>
<dbReference type="InterPro" id="IPR000390">
    <property type="entry name" value="Small_drug/metabolite_transptr"/>
</dbReference>
<evidence type="ECO:0000256" key="8">
    <source>
        <dbReference type="ARBA" id="ARBA00022989"/>
    </source>
</evidence>
<evidence type="ECO:0000256" key="10">
    <source>
        <dbReference type="ARBA" id="ARBA00023136"/>
    </source>
</evidence>
<evidence type="ECO:0000256" key="11">
    <source>
        <dbReference type="SAM" id="Phobius"/>
    </source>
</evidence>
<evidence type="ECO:0000256" key="1">
    <source>
        <dbReference type="ARBA" id="ARBA00004651"/>
    </source>
</evidence>
<dbReference type="InterPro" id="IPR000620">
    <property type="entry name" value="EamA_dom"/>
</dbReference>
<evidence type="ECO:0000256" key="7">
    <source>
        <dbReference type="ARBA" id="ARBA00022985"/>
    </source>
</evidence>
<evidence type="ECO:0000313" key="14">
    <source>
        <dbReference type="Proteomes" id="UP001620461"/>
    </source>
</evidence>
<reference evidence="13 14" key="1">
    <citation type="submission" date="2020-10" db="EMBL/GenBank/DDBJ databases">
        <title>Phylogeny of dyella-like bacteria.</title>
        <authorList>
            <person name="Fu J."/>
        </authorList>
    </citation>
    <scope>NUCLEOTIDE SEQUENCE [LARGE SCALE GENOMIC DNA]</scope>
    <source>
        <strain evidence="13 14">JP1</strain>
    </source>
</reference>
<keyword evidence="5" id="KW-0441">Lipid A biosynthesis</keyword>
<comment type="caution">
    <text evidence="13">The sequence shown here is derived from an EMBL/GenBank/DDBJ whole genome shotgun (WGS) entry which is preliminary data.</text>
</comment>
<dbReference type="Proteomes" id="UP001620461">
    <property type="component" value="Unassembled WGS sequence"/>
</dbReference>
<evidence type="ECO:0000259" key="12">
    <source>
        <dbReference type="Pfam" id="PF00892"/>
    </source>
</evidence>
<keyword evidence="2" id="KW-1003">Cell membrane</keyword>
<keyword evidence="10 11" id="KW-0472">Membrane</keyword>
<evidence type="ECO:0000256" key="3">
    <source>
        <dbReference type="ARBA" id="ARBA00022516"/>
    </source>
</evidence>
<proteinExistence type="predicted"/>
<keyword evidence="4" id="KW-0997">Cell inner membrane</keyword>
<feature type="transmembrane region" description="Helical" evidence="11">
    <location>
        <begin position="44"/>
        <end position="65"/>
    </location>
</feature>
<dbReference type="Pfam" id="PF00892">
    <property type="entry name" value="EamA"/>
    <property type="match status" value="1"/>
</dbReference>
<keyword evidence="14" id="KW-1185">Reference proteome</keyword>
<feature type="transmembrane region" description="Helical" evidence="11">
    <location>
        <begin position="72"/>
        <end position="91"/>
    </location>
</feature>
<name>A0ABW8JPD4_9GAMM</name>
<organism evidence="13 14">
    <name type="scientific">Dyella jejuensis</name>
    <dbReference type="NCBI Taxonomy" id="1432009"/>
    <lineage>
        <taxon>Bacteria</taxon>
        <taxon>Pseudomonadati</taxon>
        <taxon>Pseudomonadota</taxon>
        <taxon>Gammaproteobacteria</taxon>
        <taxon>Lysobacterales</taxon>
        <taxon>Rhodanobacteraceae</taxon>
        <taxon>Dyella</taxon>
    </lineage>
</organism>
<dbReference type="EMBL" id="JADIKJ010000023">
    <property type="protein sequence ID" value="MFK2902046.1"/>
    <property type="molecule type" value="Genomic_DNA"/>
</dbReference>
<gene>
    <name evidence="13" type="ORF">ISP15_17045</name>
</gene>
<evidence type="ECO:0000256" key="9">
    <source>
        <dbReference type="ARBA" id="ARBA00023098"/>
    </source>
</evidence>
<dbReference type="Gene3D" id="1.10.3730.20">
    <property type="match status" value="1"/>
</dbReference>
<evidence type="ECO:0000256" key="4">
    <source>
        <dbReference type="ARBA" id="ARBA00022519"/>
    </source>
</evidence>
<protein>
    <submittedName>
        <fullName evidence="13">EamA family transporter</fullName>
    </submittedName>
</protein>